<evidence type="ECO:0000313" key="3">
    <source>
        <dbReference type="Proteomes" id="UP000562254"/>
    </source>
</evidence>
<gene>
    <name evidence="2" type="ORF">FHS88_003964</name>
</gene>
<feature type="region of interest" description="Disordered" evidence="1">
    <location>
        <begin position="1"/>
        <end position="22"/>
    </location>
</feature>
<evidence type="ECO:0000313" key="2">
    <source>
        <dbReference type="EMBL" id="MBB5691803.1"/>
    </source>
</evidence>
<dbReference type="Proteomes" id="UP000562254">
    <property type="component" value="Unassembled WGS sequence"/>
</dbReference>
<dbReference type="EMBL" id="JACIJE010000018">
    <property type="protein sequence ID" value="MBB5691803.1"/>
    <property type="molecule type" value="Genomic_DNA"/>
</dbReference>
<accession>A0A840YCZ3</accession>
<dbReference type="AlphaFoldDB" id="A0A840YCZ3"/>
<proteinExistence type="predicted"/>
<reference evidence="2 3" key="1">
    <citation type="submission" date="2020-08" db="EMBL/GenBank/DDBJ databases">
        <title>Genomic Encyclopedia of Type Strains, Phase IV (KMG-IV): sequencing the most valuable type-strain genomes for metagenomic binning, comparative biology and taxonomic classification.</title>
        <authorList>
            <person name="Goeker M."/>
        </authorList>
    </citation>
    <scope>NUCLEOTIDE SEQUENCE [LARGE SCALE GENOMIC DNA]</scope>
    <source>
        <strain evidence="2 3">DSM 25895</strain>
    </source>
</reference>
<keyword evidence="3" id="KW-1185">Reference proteome</keyword>
<sequence>MPMPAPARPPASLTQPGAITTDRTSMTNRTTLAQLREMDAAQAARLPVDHLALLLDEVGALKADAKHLADLLHDALHARYGEAAAAARRADGKDTGRVRLEQDGFEIVADLAKRVEWNQPKLAEAVATIRGWGEDPADYVTVEIRVPESRFTPWPPRIRAVFEPARTVATGRPSYTLEPKDVA</sequence>
<organism evidence="2 3">
    <name type="scientific">Neoroseomonas alkaliterrae</name>
    <dbReference type="NCBI Taxonomy" id="1452450"/>
    <lineage>
        <taxon>Bacteria</taxon>
        <taxon>Pseudomonadati</taxon>
        <taxon>Pseudomonadota</taxon>
        <taxon>Alphaproteobacteria</taxon>
        <taxon>Acetobacterales</taxon>
        <taxon>Acetobacteraceae</taxon>
        <taxon>Neoroseomonas</taxon>
    </lineage>
</organism>
<comment type="caution">
    <text evidence="2">The sequence shown here is derived from an EMBL/GenBank/DDBJ whole genome shotgun (WGS) entry which is preliminary data.</text>
</comment>
<evidence type="ECO:0000256" key="1">
    <source>
        <dbReference type="SAM" id="MobiDB-lite"/>
    </source>
</evidence>
<protein>
    <submittedName>
        <fullName evidence="2">Uncharacterized protein</fullName>
    </submittedName>
</protein>
<dbReference type="RefSeq" id="WP_184487188.1">
    <property type="nucleotide sequence ID" value="NZ_JAAEDJ010000037.1"/>
</dbReference>
<name>A0A840YCZ3_9PROT</name>